<accession>A0A7W6W8J4</accession>
<feature type="region of interest" description="Disordered" evidence="1">
    <location>
        <begin position="1"/>
        <end position="47"/>
    </location>
</feature>
<dbReference type="Proteomes" id="UP000554286">
    <property type="component" value="Unassembled WGS sequence"/>
</dbReference>
<dbReference type="RefSeq" id="WP_184042569.1">
    <property type="nucleotide sequence ID" value="NZ_JACIGK010000003.1"/>
</dbReference>
<comment type="caution">
    <text evidence="2">The sequence shown here is derived from an EMBL/GenBank/DDBJ whole genome shotgun (WGS) entry which is preliminary data.</text>
</comment>
<dbReference type="EMBL" id="JACIGK010000003">
    <property type="protein sequence ID" value="MBB4264934.1"/>
    <property type="molecule type" value="Genomic_DNA"/>
</dbReference>
<dbReference type="AlphaFoldDB" id="A0A7W6W8J4"/>
<feature type="compositionally biased region" description="Basic residues" evidence="1">
    <location>
        <begin position="21"/>
        <end position="31"/>
    </location>
</feature>
<reference evidence="2 3" key="1">
    <citation type="submission" date="2020-08" db="EMBL/GenBank/DDBJ databases">
        <title>Genome sequencing of Purple Non-Sulfur Bacteria from various extreme environments.</title>
        <authorList>
            <person name="Mayer M."/>
        </authorList>
    </citation>
    <scope>NUCLEOTIDE SEQUENCE [LARGE SCALE GENOMIC DNA]</scope>
    <source>
        <strain evidence="2 3">JA131</strain>
    </source>
</reference>
<evidence type="ECO:0000256" key="1">
    <source>
        <dbReference type="SAM" id="MobiDB-lite"/>
    </source>
</evidence>
<evidence type="ECO:0000313" key="2">
    <source>
        <dbReference type="EMBL" id="MBB4264934.1"/>
    </source>
</evidence>
<protein>
    <submittedName>
        <fullName evidence="2">Uncharacterized protein</fullName>
    </submittedName>
</protein>
<name>A0A7W6W8J4_9PROT</name>
<evidence type="ECO:0000313" key="3">
    <source>
        <dbReference type="Proteomes" id="UP000554286"/>
    </source>
</evidence>
<sequence>MSSPPPDDPSKDASDGILKPPPKRAGLRSRARVALGDTQAEPRQPPNMVCQRCNAEFRWVRAEKPGSGTAEWAARLVKGSEKCDCGYGLRTARRKGPHP</sequence>
<organism evidence="2 3">
    <name type="scientific">Roseospira visakhapatnamensis</name>
    <dbReference type="NCBI Taxonomy" id="390880"/>
    <lineage>
        <taxon>Bacteria</taxon>
        <taxon>Pseudomonadati</taxon>
        <taxon>Pseudomonadota</taxon>
        <taxon>Alphaproteobacteria</taxon>
        <taxon>Rhodospirillales</taxon>
        <taxon>Rhodospirillaceae</taxon>
        <taxon>Roseospira</taxon>
    </lineage>
</organism>
<proteinExistence type="predicted"/>
<keyword evidence="3" id="KW-1185">Reference proteome</keyword>
<gene>
    <name evidence="2" type="ORF">GGD89_000545</name>
</gene>